<reference evidence="4" key="1">
    <citation type="journal article" date="2019" name="Int. J. Syst. Evol. Microbiol.">
        <title>The Global Catalogue of Microorganisms (GCM) 10K type strain sequencing project: providing services to taxonomists for standard genome sequencing and annotation.</title>
        <authorList>
            <consortium name="The Broad Institute Genomics Platform"/>
            <consortium name="The Broad Institute Genome Sequencing Center for Infectious Disease"/>
            <person name="Wu L."/>
            <person name="Ma J."/>
        </authorList>
    </citation>
    <scope>NUCLEOTIDE SEQUENCE [LARGE SCALE GENOMIC DNA]</scope>
    <source>
        <strain evidence="4">JCM 11117</strain>
    </source>
</reference>
<keyword evidence="4" id="KW-1185">Reference proteome</keyword>
<evidence type="ECO:0000313" key="3">
    <source>
        <dbReference type="EMBL" id="GAA0935610.1"/>
    </source>
</evidence>
<organism evidence="3 4">
    <name type="scientific">Pseudonocardia zijingensis</name>
    <dbReference type="NCBI Taxonomy" id="153376"/>
    <lineage>
        <taxon>Bacteria</taxon>
        <taxon>Bacillati</taxon>
        <taxon>Actinomycetota</taxon>
        <taxon>Actinomycetes</taxon>
        <taxon>Pseudonocardiales</taxon>
        <taxon>Pseudonocardiaceae</taxon>
        <taxon>Pseudonocardia</taxon>
    </lineage>
</organism>
<dbReference type="InterPro" id="IPR015943">
    <property type="entry name" value="WD40/YVTN_repeat-like_dom_sf"/>
</dbReference>
<dbReference type="InterPro" id="IPR002372">
    <property type="entry name" value="PQQ_rpt_dom"/>
</dbReference>
<keyword evidence="1" id="KW-0812">Transmembrane</keyword>
<gene>
    <name evidence="3" type="ORF">GCM10009559_27260</name>
</gene>
<feature type="transmembrane region" description="Helical" evidence="1">
    <location>
        <begin position="121"/>
        <end position="143"/>
    </location>
</feature>
<evidence type="ECO:0000256" key="1">
    <source>
        <dbReference type="SAM" id="Phobius"/>
    </source>
</evidence>
<evidence type="ECO:0000313" key="4">
    <source>
        <dbReference type="Proteomes" id="UP001499967"/>
    </source>
</evidence>
<protein>
    <recommendedName>
        <fullName evidence="2">Pyrrolo-quinoline quinone repeat domain-containing protein</fullName>
    </recommendedName>
</protein>
<feature type="transmembrane region" description="Helical" evidence="1">
    <location>
        <begin position="189"/>
        <end position="213"/>
    </location>
</feature>
<dbReference type="EMBL" id="BAAAHP010000075">
    <property type="protein sequence ID" value="GAA0935610.1"/>
    <property type="molecule type" value="Genomic_DNA"/>
</dbReference>
<keyword evidence="1" id="KW-1133">Transmembrane helix</keyword>
<dbReference type="RefSeq" id="WP_343941716.1">
    <property type="nucleotide sequence ID" value="NZ_BAAAHP010000075.1"/>
</dbReference>
<dbReference type="SMART" id="SM00564">
    <property type="entry name" value="PQQ"/>
    <property type="match status" value="3"/>
</dbReference>
<dbReference type="SUPFAM" id="SSF50998">
    <property type="entry name" value="Quinoprotein alcohol dehydrogenase-like"/>
    <property type="match status" value="1"/>
</dbReference>
<proteinExistence type="predicted"/>
<dbReference type="PANTHER" id="PTHR34512">
    <property type="entry name" value="CELL SURFACE PROTEIN"/>
    <property type="match status" value="1"/>
</dbReference>
<dbReference type="PANTHER" id="PTHR34512:SF30">
    <property type="entry name" value="OUTER MEMBRANE PROTEIN ASSEMBLY FACTOR BAMB"/>
    <property type="match status" value="1"/>
</dbReference>
<name>A0ABP4AIG5_9PSEU</name>
<feature type="transmembrane region" description="Helical" evidence="1">
    <location>
        <begin position="225"/>
        <end position="246"/>
    </location>
</feature>
<feature type="transmembrane region" description="Helical" evidence="1">
    <location>
        <begin position="61"/>
        <end position="83"/>
    </location>
</feature>
<sequence>MGGETADVGSGGPPRTPWWTAVWWAGVGVLLAGVGVLGYALAVADREYLIEDRAPEPVAGFPLTVVVVAGTTAATLTWVFLALRRVSGRRLPPPWVTAPLSAVPVVGVGLLGHMLNGGHGVVITTVLTASATVIWTYVAAGWVRDSDVTYSIPWPSALVTVALALAGAVVTAFVQWLDLRDATFPGERRLLVTTAYVVMLLGTASVHLAALRLPPLRQAIRLRSLRGVVGFVGGVVVVALVAGVVVDLAGERSRVDATTTAAVPPPPTPADVTRVAWRWSEGEEILAAVPAGAGVVAATSRGVVALDGSTGQERWHYRRDGARRMDLAVVEGGRGVIASFDGRLHAFDAFTGELRWRHEPPAGPVPAFGAGIAATETTVIRSTTIYSDFELAGIDARTGEEVWRYSPPPECDEDAQFVDDMIIVFLGDACSPPGTVEAVALDGSTGQPVWRKLVDDYASPQAHGSVTLSTPDDPGYTYVDPRTGRENAELTRLLGDRTHSVLGRYSDDVLTFDWELFRLGETGPRWQAEDSAPEADAVASRATFLRNSVVILDDRACPGGEPGLELVVLDRDDGTRRRSFDCRDLSEEDRHSDAYIFRASGAVVLSDGDSLIGLSG</sequence>
<accession>A0ABP4AIG5</accession>
<dbReference type="Pfam" id="PF13360">
    <property type="entry name" value="PQQ_2"/>
    <property type="match status" value="1"/>
</dbReference>
<feature type="transmembrane region" description="Helical" evidence="1">
    <location>
        <begin position="95"/>
        <end position="115"/>
    </location>
</feature>
<evidence type="ECO:0000259" key="2">
    <source>
        <dbReference type="Pfam" id="PF13360"/>
    </source>
</evidence>
<comment type="caution">
    <text evidence="3">The sequence shown here is derived from an EMBL/GenBank/DDBJ whole genome shotgun (WGS) entry which is preliminary data.</text>
</comment>
<dbReference type="InterPro" id="IPR018391">
    <property type="entry name" value="PQQ_b-propeller_rpt"/>
</dbReference>
<feature type="transmembrane region" description="Helical" evidence="1">
    <location>
        <begin position="155"/>
        <end position="177"/>
    </location>
</feature>
<dbReference type="Proteomes" id="UP001499967">
    <property type="component" value="Unassembled WGS sequence"/>
</dbReference>
<dbReference type="InterPro" id="IPR011047">
    <property type="entry name" value="Quinoprotein_ADH-like_sf"/>
</dbReference>
<feature type="transmembrane region" description="Helical" evidence="1">
    <location>
        <begin position="21"/>
        <end position="41"/>
    </location>
</feature>
<keyword evidence="1" id="KW-0472">Membrane</keyword>
<feature type="domain" description="Pyrrolo-quinoline quinone repeat" evidence="2">
    <location>
        <begin position="275"/>
        <end position="406"/>
    </location>
</feature>
<dbReference type="Gene3D" id="2.130.10.10">
    <property type="entry name" value="YVTN repeat-like/Quinoprotein amine dehydrogenase"/>
    <property type="match status" value="1"/>
</dbReference>